<dbReference type="InterPro" id="IPR007229">
    <property type="entry name" value="Nic_PRibTrfase-Fam"/>
</dbReference>
<comment type="catalytic activity">
    <reaction evidence="8 9">
        <text>5-phospho-alpha-D-ribose 1-diphosphate + nicotinate + ATP + H2O = nicotinate beta-D-ribonucleotide + ADP + phosphate + diphosphate</text>
        <dbReference type="Rhea" id="RHEA:36163"/>
        <dbReference type="ChEBI" id="CHEBI:15377"/>
        <dbReference type="ChEBI" id="CHEBI:30616"/>
        <dbReference type="ChEBI" id="CHEBI:32544"/>
        <dbReference type="ChEBI" id="CHEBI:33019"/>
        <dbReference type="ChEBI" id="CHEBI:43474"/>
        <dbReference type="ChEBI" id="CHEBI:57502"/>
        <dbReference type="ChEBI" id="CHEBI:58017"/>
        <dbReference type="ChEBI" id="CHEBI:456216"/>
        <dbReference type="EC" id="6.3.4.21"/>
    </reaction>
</comment>
<evidence type="ECO:0000256" key="9">
    <source>
        <dbReference type="RuleBase" id="RU365100"/>
    </source>
</evidence>
<keyword evidence="4" id="KW-0597">Phosphoprotein</keyword>
<comment type="caution">
    <text evidence="11">The sequence shown here is derived from an EMBL/GenBank/DDBJ whole genome shotgun (WGS) entry which is preliminary data.</text>
</comment>
<dbReference type="Proteomes" id="UP000326464">
    <property type="component" value="Unassembled WGS sequence"/>
</dbReference>
<dbReference type="CDD" id="cd01570">
    <property type="entry name" value="NAPRTase_A"/>
    <property type="match status" value="1"/>
</dbReference>
<comment type="pathway">
    <text evidence="1 9">Cofactor biosynthesis; NAD(+) biosynthesis; nicotinate D-ribonucleotide from nicotinate: step 1/1.</text>
</comment>
<evidence type="ECO:0000259" key="10">
    <source>
        <dbReference type="Pfam" id="PF17767"/>
    </source>
</evidence>
<sequence>MEGHGVLLHLLPGTGHDGGAPLLVHLEHERAGLGLRVAEVGLEHVAHIAHQVHGIIPDHDDPGLVQIGLLVRPNLLLGIGTGGKAYCHSVHSRSRHRRPVAGYSHSGRTAIVLRVTDALTTDPPAAPPAHALVNAPNSALFTDQYELTMLQASLHSGAAHRRSVFEAFARRLPAGRRYGVVAGTGRLLEALSTFRFDDAQLAFLSDRGIVDDTTLAWLADFRFTGSISGYAEGEAFFPNSPILTVESTFAEACILETLVLSILNHDSAIASAASRMTGASAGRPCIEMGSRRTHEESAVAAARAAIIGGFASTSNLEAGRRYGLPTVGTAAHSFTLLHDSERAAFEAQVASLGRSTSLLVDTYDVEQGVRTAVEVAGPELGAVRLDSGDLVAQARWVRQLLDDLGNHSTRIVVTSDLDEFAIGLLASAPVDSYGVGTSLVTGSGAPTAGMVYKLVSRQDDDGRFVPVAKAAKNKVSVGGIKHALRRLDEHGTAQVEVVGIGLTPADDGNDRPLIQQFVRDGVVLPGWTGPEAVTRAADRHAHSIAELPGAVLRLQRGEPVIPTEYEEASA</sequence>
<evidence type="ECO:0000256" key="2">
    <source>
        <dbReference type="ARBA" id="ARBA00010897"/>
    </source>
</evidence>
<evidence type="ECO:0000256" key="4">
    <source>
        <dbReference type="ARBA" id="ARBA00022553"/>
    </source>
</evidence>
<dbReference type="NCBIfam" id="TIGR01513">
    <property type="entry name" value="NAPRTase_put"/>
    <property type="match status" value="1"/>
</dbReference>
<gene>
    <name evidence="11" type="ORF">FNH21_01525</name>
</gene>
<organism evidence="11 12">
    <name type="scientific">Arthrobacter bussei</name>
    <dbReference type="NCBI Taxonomy" id="2594179"/>
    <lineage>
        <taxon>Bacteria</taxon>
        <taxon>Bacillati</taxon>
        <taxon>Actinomycetota</taxon>
        <taxon>Actinomycetes</taxon>
        <taxon>Micrococcales</taxon>
        <taxon>Micrococcaceae</taxon>
        <taxon>Arthrobacter</taxon>
    </lineage>
</organism>
<dbReference type="InterPro" id="IPR006405">
    <property type="entry name" value="Nic_PRibTrfase_pncB"/>
</dbReference>
<dbReference type="NCBIfam" id="NF009131">
    <property type="entry name" value="PRK12484.1"/>
    <property type="match status" value="1"/>
</dbReference>
<comment type="PTM">
    <text evidence="9">Transiently phosphorylated on a His residue during the reaction cycle. Phosphorylation strongly increases the affinity for substrates and increases the rate of nicotinate D-ribonucleotide production. Dephosphorylation regenerates the low-affinity form of the enzyme, leading to product release.</text>
</comment>
<evidence type="ECO:0000256" key="7">
    <source>
        <dbReference type="ARBA" id="ARBA00022679"/>
    </source>
</evidence>
<evidence type="ECO:0000256" key="8">
    <source>
        <dbReference type="ARBA" id="ARBA00048668"/>
    </source>
</evidence>
<dbReference type="EC" id="6.3.4.21" evidence="3 9"/>
<feature type="domain" description="Nicotinate phosphoribosyltransferase N-terminal" evidence="10">
    <location>
        <begin position="140"/>
        <end position="264"/>
    </location>
</feature>
<dbReference type="NCBIfam" id="NF006698">
    <property type="entry name" value="PRK09243.1-5"/>
    <property type="match status" value="1"/>
</dbReference>
<reference evidence="12" key="1">
    <citation type="submission" date="2019-07" db="EMBL/GenBank/DDBJ databases">
        <title>Arthrobacter KR32 sp. nov., isolated from mountain cheese made of cows milk.</title>
        <authorList>
            <person name="Flegler A."/>
        </authorList>
    </citation>
    <scope>NUCLEOTIDE SEQUENCE [LARGE SCALE GENOMIC DNA]</scope>
    <source>
        <strain evidence="12">KR32</strain>
    </source>
</reference>
<dbReference type="PANTHER" id="PTHR11098:SF8">
    <property type="entry name" value="NICOTINATE PHOSPHORIBOSYLTRANSFERASE PNCB1"/>
    <property type="match status" value="1"/>
</dbReference>
<dbReference type="PANTHER" id="PTHR11098">
    <property type="entry name" value="NICOTINATE PHOSPHORIBOSYLTRANSFERASE"/>
    <property type="match status" value="1"/>
</dbReference>
<evidence type="ECO:0000256" key="5">
    <source>
        <dbReference type="ARBA" id="ARBA00022598"/>
    </source>
</evidence>
<comment type="similarity">
    <text evidence="2 9">Belongs to the NAPRTase family.</text>
</comment>
<dbReference type="InterPro" id="IPR013785">
    <property type="entry name" value="Aldolase_TIM"/>
</dbReference>
<dbReference type="Pfam" id="PF17767">
    <property type="entry name" value="NAPRTase_N"/>
    <property type="match status" value="1"/>
</dbReference>
<proteinExistence type="inferred from homology"/>
<dbReference type="InterPro" id="IPR036068">
    <property type="entry name" value="Nicotinate_pribotase-like_C"/>
</dbReference>
<keyword evidence="12" id="KW-1185">Reference proteome</keyword>
<keyword evidence="7 9" id="KW-0808">Transferase</keyword>
<evidence type="ECO:0000256" key="1">
    <source>
        <dbReference type="ARBA" id="ARBA00004952"/>
    </source>
</evidence>
<dbReference type="EMBL" id="VJXX01000001">
    <property type="protein sequence ID" value="MPY09415.1"/>
    <property type="molecule type" value="Genomic_DNA"/>
</dbReference>
<dbReference type="AlphaFoldDB" id="A0A7X1TMC9"/>
<dbReference type="GO" id="GO:0004516">
    <property type="term" value="F:nicotinate phosphoribosyltransferase activity"/>
    <property type="evidence" value="ECO:0007669"/>
    <property type="project" value="UniProtKB-UniRule"/>
</dbReference>
<dbReference type="GO" id="GO:0034355">
    <property type="term" value="P:NAD+ biosynthetic process via the salvage pathway"/>
    <property type="evidence" value="ECO:0007669"/>
    <property type="project" value="TreeGrafter"/>
</dbReference>
<dbReference type="InterPro" id="IPR040727">
    <property type="entry name" value="NAPRTase_N"/>
</dbReference>
<evidence type="ECO:0000313" key="11">
    <source>
        <dbReference type="EMBL" id="MPY09415.1"/>
    </source>
</evidence>
<dbReference type="SUPFAM" id="SSF54675">
    <property type="entry name" value="Nicotinate/Quinolinate PRTase N-terminal domain-like"/>
    <property type="match status" value="1"/>
</dbReference>
<keyword evidence="11" id="KW-0328">Glycosyltransferase</keyword>
<evidence type="ECO:0000256" key="3">
    <source>
        <dbReference type="ARBA" id="ARBA00013236"/>
    </source>
</evidence>
<accession>A0A7X1TMC9</accession>
<protein>
    <recommendedName>
        <fullName evidence="3 9">Nicotinate phosphoribosyltransferase</fullName>
        <ecNumber evidence="3 9">6.3.4.21</ecNumber>
    </recommendedName>
</protein>
<keyword evidence="5 9" id="KW-0436">Ligase</keyword>
<dbReference type="Gene3D" id="3.20.20.70">
    <property type="entry name" value="Aldolase class I"/>
    <property type="match status" value="1"/>
</dbReference>
<dbReference type="SUPFAM" id="SSF51690">
    <property type="entry name" value="Nicotinate/Quinolinate PRTase C-terminal domain-like"/>
    <property type="match status" value="1"/>
</dbReference>
<dbReference type="GO" id="GO:0005829">
    <property type="term" value="C:cytosol"/>
    <property type="evidence" value="ECO:0007669"/>
    <property type="project" value="TreeGrafter"/>
</dbReference>
<name>A0A7X1TMC9_9MICC</name>
<evidence type="ECO:0000256" key="6">
    <source>
        <dbReference type="ARBA" id="ARBA00022642"/>
    </source>
</evidence>
<dbReference type="Gene3D" id="3.20.140.10">
    <property type="entry name" value="nicotinate phosphoribosyltransferase"/>
    <property type="match status" value="1"/>
</dbReference>
<evidence type="ECO:0000313" key="12">
    <source>
        <dbReference type="Proteomes" id="UP000326464"/>
    </source>
</evidence>
<comment type="function">
    <text evidence="9">Catalyzes the first step in the biosynthesis of NAD from nicotinic acid, the ATP-dependent synthesis of beta-nicotinate D-ribonucleotide from nicotinate and 5-phospho-D-ribose 1-phosphate.</text>
</comment>
<keyword evidence="6 9" id="KW-0662">Pyridine nucleotide biosynthesis</keyword>
<dbReference type="UniPathway" id="UPA00253">
    <property type="reaction ID" value="UER00457"/>
</dbReference>
<dbReference type="GO" id="GO:0016757">
    <property type="term" value="F:glycosyltransferase activity"/>
    <property type="evidence" value="ECO:0007669"/>
    <property type="project" value="UniProtKB-KW"/>
</dbReference>